<keyword evidence="3" id="KW-1185">Reference proteome</keyword>
<reference evidence="3" key="2">
    <citation type="submission" date="2015-01" db="EMBL/GenBank/DDBJ databases">
        <title>Evolutionary Origins and Diversification of the Mycorrhizal Mutualists.</title>
        <authorList>
            <consortium name="DOE Joint Genome Institute"/>
            <consortium name="Mycorrhizal Genomics Consortium"/>
            <person name="Kohler A."/>
            <person name="Kuo A."/>
            <person name="Nagy L.G."/>
            <person name="Floudas D."/>
            <person name="Copeland A."/>
            <person name="Barry K.W."/>
            <person name="Cichocki N."/>
            <person name="Veneault-Fourrey C."/>
            <person name="LaButti K."/>
            <person name="Lindquist E.A."/>
            <person name="Lipzen A."/>
            <person name="Lundell T."/>
            <person name="Morin E."/>
            <person name="Murat C."/>
            <person name="Riley R."/>
            <person name="Ohm R."/>
            <person name="Sun H."/>
            <person name="Tunlid A."/>
            <person name="Henrissat B."/>
            <person name="Grigoriev I.V."/>
            <person name="Hibbett D.S."/>
            <person name="Martin F."/>
        </authorList>
    </citation>
    <scope>NUCLEOTIDE SEQUENCE [LARGE SCALE GENOMIC DNA]</scope>
    <source>
        <strain evidence="3">LaAM-08-1</strain>
    </source>
</reference>
<evidence type="ECO:0000256" key="1">
    <source>
        <dbReference type="SAM" id="Phobius"/>
    </source>
</evidence>
<dbReference type="OrthoDB" id="3039972at2759"/>
<organism evidence="2 3">
    <name type="scientific">Laccaria amethystina LaAM-08-1</name>
    <dbReference type="NCBI Taxonomy" id="1095629"/>
    <lineage>
        <taxon>Eukaryota</taxon>
        <taxon>Fungi</taxon>
        <taxon>Dikarya</taxon>
        <taxon>Basidiomycota</taxon>
        <taxon>Agaricomycotina</taxon>
        <taxon>Agaricomycetes</taxon>
        <taxon>Agaricomycetidae</taxon>
        <taxon>Agaricales</taxon>
        <taxon>Agaricineae</taxon>
        <taxon>Hydnangiaceae</taxon>
        <taxon>Laccaria</taxon>
    </lineage>
</organism>
<sequence length="363" mass="40268">MPIQTTQVRLRSGTIVELSEPDLHLLAAINSAILVEVLLYGIHCILFCVCAYIFLSRRLVKPFIIGSAIIMFALSTADVAITLGLLVGGLRRPFKDEIYLITCRYPKNPIFVANKPDRSTVSPVLRRVGPPDLYRCCRGSVSTSRFHLGMGGGRSGIIFYQRHLFIDISLDGVLHQHHSNRCYRISVKLSQLDVFSGFPELQDLSCDPDTFDVTTLLYLFCKPLAAYFLSVIRTGLSNRVESAVVYSTCIFIYLIFSKCSSSPYKLVFASIVMRTVAIMPTLMVVRVGLGKGLDDEGRDGVDVRERQAQPTSVVFDSIISVQSSHEADMGNSPSRDSDTFLLEETSGNVDVFPMVTVQSMSRL</sequence>
<evidence type="ECO:0000313" key="2">
    <source>
        <dbReference type="EMBL" id="KIK03204.1"/>
    </source>
</evidence>
<dbReference type="Proteomes" id="UP000054477">
    <property type="component" value="Unassembled WGS sequence"/>
</dbReference>
<feature type="transmembrane region" description="Helical" evidence="1">
    <location>
        <begin position="268"/>
        <end position="289"/>
    </location>
</feature>
<reference evidence="2 3" key="1">
    <citation type="submission" date="2014-04" db="EMBL/GenBank/DDBJ databases">
        <authorList>
            <consortium name="DOE Joint Genome Institute"/>
            <person name="Kuo A."/>
            <person name="Kohler A."/>
            <person name="Nagy L.G."/>
            <person name="Floudas D."/>
            <person name="Copeland A."/>
            <person name="Barry K.W."/>
            <person name="Cichocki N."/>
            <person name="Veneault-Fourrey C."/>
            <person name="LaButti K."/>
            <person name="Lindquist E.A."/>
            <person name="Lipzen A."/>
            <person name="Lundell T."/>
            <person name="Morin E."/>
            <person name="Murat C."/>
            <person name="Sun H."/>
            <person name="Tunlid A."/>
            <person name="Henrissat B."/>
            <person name="Grigoriev I.V."/>
            <person name="Hibbett D.S."/>
            <person name="Martin F."/>
            <person name="Nordberg H.P."/>
            <person name="Cantor M.N."/>
            <person name="Hua S.X."/>
        </authorList>
    </citation>
    <scope>NUCLEOTIDE SEQUENCE [LARGE SCALE GENOMIC DNA]</scope>
    <source>
        <strain evidence="2 3">LaAM-08-1</strain>
    </source>
</reference>
<dbReference type="HOGENOM" id="CLU_713836_0_0_1"/>
<proteinExistence type="predicted"/>
<feature type="transmembrane region" description="Helical" evidence="1">
    <location>
        <begin position="62"/>
        <end position="87"/>
    </location>
</feature>
<gene>
    <name evidence="2" type="ORF">K443DRAFT_131457</name>
</gene>
<accession>A0A0C9XNX4</accession>
<keyword evidence="1" id="KW-0812">Transmembrane</keyword>
<keyword evidence="1" id="KW-0472">Membrane</keyword>
<dbReference type="EMBL" id="KN838582">
    <property type="protein sequence ID" value="KIK03204.1"/>
    <property type="molecule type" value="Genomic_DNA"/>
</dbReference>
<feature type="transmembrane region" description="Helical" evidence="1">
    <location>
        <begin position="239"/>
        <end position="256"/>
    </location>
</feature>
<name>A0A0C9XNX4_9AGAR</name>
<keyword evidence="1" id="KW-1133">Transmembrane helix</keyword>
<evidence type="ECO:0000313" key="3">
    <source>
        <dbReference type="Proteomes" id="UP000054477"/>
    </source>
</evidence>
<feature type="transmembrane region" description="Helical" evidence="1">
    <location>
        <begin position="28"/>
        <end position="55"/>
    </location>
</feature>
<dbReference type="AlphaFoldDB" id="A0A0C9XNX4"/>
<protein>
    <submittedName>
        <fullName evidence="2">Uncharacterized protein</fullName>
    </submittedName>
</protein>